<dbReference type="PANTHER" id="PTHR23201:SF149">
    <property type="entry name" value="GIBBERELLIN STIMULATED TRANSCRIPT RELATED PROTEIN 2"/>
    <property type="match status" value="1"/>
</dbReference>
<name>A0A7D5NHT9_ALLCE</name>
<dbReference type="AlphaFoldDB" id="A0A7D5NHT9"/>
<feature type="signal peptide" evidence="2">
    <location>
        <begin position="1"/>
        <end position="28"/>
    </location>
</feature>
<reference evidence="3" key="1">
    <citation type="submission" date="2019-12" db="EMBL/GenBank/DDBJ databases">
        <title>Molecular cloning and characterization of snakin genes from Allium cepa.</title>
        <authorList>
            <person name="Boroun H."/>
            <person name="Siahpoosh A."/>
            <person name="Mohammadi M."/>
            <person name="Sohrabi S.M."/>
            <person name="Ghasemian Yadegari J."/>
        </authorList>
    </citation>
    <scope>NUCLEOTIDE SEQUENCE</scope>
</reference>
<protein>
    <submittedName>
        <fullName evidence="3">Snakin 3</fullName>
    </submittedName>
</protein>
<proteinExistence type="evidence at transcript level"/>
<comment type="similarity">
    <text evidence="1">Belongs to the GASA family.</text>
</comment>
<feature type="chain" id="PRO_5028423200" evidence="2">
    <location>
        <begin position="29"/>
        <end position="117"/>
    </location>
</feature>
<evidence type="ECO:0000256" key="1">
    <source>
        <dbReference type="ARBA" id="ARBA00010582"/>
    </source>
</evidence>
<evidence type="ECO:0000256" key="2">
    <source>
        <dbReference type="SAM" id="SignalP"/>
    </source>
</evidence>
<organism evidence="3">
    <name type="scientific">Allium cepa</name>
    <name type="common">Onion</name>
    <dbReference type="NCBI Taxonomy" id="4679"/>
    <lineage>
        <taxon>Eukaryota</taxon>
        <taxon>Viridiplantae</taxon>
        <taxon>Streptophyta</taxon>
        <taxon>Embryophyta</taxon>
        <taxon>Tracheophyta</taxon>
        <taxon>Spermatophyta</taxon>
        <taxon>Magnoliopsida</taxon>
        <taxon>Liliopsida</taxon>
        <taxon>Asparagales</taxon>
        <taxon>Amaryllidaceae</taxon>
        <taxon>Allioideae</taxon>
        <taxon>Allieae</taxon>
        <taxon>Allium</taxon>
    </lineage>
</organism>
<dbReference type="PANTHER" id="PTHR23201">
    <property type="entry name" value="EXTENSIN, PROLINE-RICH PROTEIN"/>
    <property type="match status" value="1"/>
</dbReference>
<sequence length="117" mass="12563">MSMASKMPAFILLSFLLLVIDITPKIAGVPASAPVTEPGHHAPAPAPAPIMIKDIKECDPACKGRCALHSRPKICIRACTTCCQTVRCVPPGTYGHRELCGPRYTGWLTHGNRTKCP</sequence>
<evidence type="ECO:0000313" key="3">
    <source>
        <dbReference type="EMBL" id="QLH55393.1"/>
    </source>
</evidence>
<dbReference type="InterPro" id="IPR003854">
    <property type="entry name" value="GASA"/>
</dbReference>
<dbReference type="EMBL" id="MN812874">
    <property type="protein sequence ID" value="QLH55393.1"/>
    <property type="molecule type" value="mRNA"/>
</dbReference>
<accession>A0A7D5NHT9</accession>
<dbReference type="Pfam" id="PF02704">
    <property type="entry name" value="GASA"/>
    <property type="match status" value="1"/>
</dbReference>
<keyword evidence="2" id="KW-0732">Signal</keyword>